<evidence type="ECO:0000313" key="3">
    <source>
        <dbReference type="Proteomes" id="UP001457282"/>
    </source>
</evidence>
<dbReference type="Proteomes" id="UP001457282">
    <property type="component" value="Unassembled WGS sequence"/>
</dbReference>
<evidence type="ECO:0000313" key="2">
    <source>
        <dbReference type="EMBL" id="KAK9931116.1"/>
    </source>
</evidence>
<sequence length="88" mass="9651">MSYPFSSKLVNVQLLLGVALVVLIMIIGTTPTALAEHHDLHQQQPSKVASYDDPPNGPQLPQPYPTPPYTPYPGHPPVLKNPQHKPEP</sequence>
<reference evidence="2 3" key="1">
    <citation type="journal article" date="2023" name="G3 (Bethesda)">
        <title>A chromosome-length genome assembly and annotation of blackberry (Rubus argutus, cv. 'Hillquist').</title>
        <authorList>
            <person name="Bruna T."/>
            <person name="Aryal R."/>
            <person name="Dudchenko O."/>
            <person name="Sargent D.J."/>
            <person name="Mead D."/>
            <person name="Buti M."/>
            <person name="Cavallini A."/>
            <person name="Hytonen T."/>
            <person name="Andres J."/>
            <person name="Pham M."/>
            <person name="Weisz D."/>
            <person name="Mascagni F."/>
            <person name="Usai G."/>
            <person name="Natali L."/>
            <person name="Bassil N."/>
            <person name="Fernandez G.E."/>
            <person name="Lomsadze A."/>
            <person name="Armour M."/>
            <person name="Olukolu B."/>
            <person name="Poorten T."/>
            <person name="Britton C."/>
            <person name="Davik J."/>
            <person name="Ashrafi H."/>
            <person name="Aiden E.L."/>
            <person name="Borodovsky M."/>
            <person name="Worthington M."/>
        </authorList>
    </citation>
    <scope>NUCLEOTIDE SEQUENCE [LARGE SCALE GENOMIC DNA]</scope>
    <source>
        <strain evidence="2">PI 553951</strain>
    </source>
</reference>
<accession>A0AAW1X463</accession>
<dbReference type="EMBL" id="JBEDUW010000004">
    <property type="protein sequence ID" value="KAK9931116.1"/>
    <property type="molecule type" value="Genomic_DNA"/>
</dbReference>
<feature type="region of interest" description="Disordered" evidence="1">
    <location>
        <begin position="38"/>
        <end position="88"/>
    </location>
</feature>
<gene>
    <name evidence="2" type="ORF">M0R45_018411</name>
</gene>
<organism evidence="2 3">
    <name type="scientific">Rubus argutus</name>
    <name type="common">Southern blackberry</name>
    <dbReference type="NCBI Taxonomy" id="59490"/>
    <lineage>
        <taxon>Eukaryota</taxon>
        <taxon>Viridiplantae</taxon>
        <taxon>Streptophyta</taxon>
        <taxon>Embryophyta</taxon>
        <taxon>Tracheophyta</taxon>
        <taxon>Spermatophyta</taxon>
        <taxon>Magnoliopsida</taxon>
        <taxon>eudicotyledons</taxon>
        <taxon>Gunneridae</taxon>
        <taxon>Pentapetalae</taxon>
        <taxon>rosids</taxon>
        <taxon>fabids</taxon>
        <taxon>Rosales</taxon>
        <taxon>Rosaceae</taxon>
        <taxon>Rosoideae</taxon>
        <taxon>Rosoideae incertae sedis</taxon>
        <taxon>Rubus</taxon>
    </lineage>
</organism>
<evidence type="ECO:0000256" key="1">
    <source>
        <dbReference type="SAM" id="MobiDB-lite"/>
    </source>
</evidence>
<protein>
    <submittedName>
        <fullName evidence="2">Uncharacterized protein</fullName>
    </submittedName>
</protein>
<name>A0AAW1X463_RUBAR</name>
<dbReference type="AlphaFoldDB" id="A0AAW1X463"/>
<keyword evidence="3" id="KW-1185">Reference proteome</keyword>
<comment type="caution">
    <text evidence="2">The sequence shown here is derived from an EMBL/GenBank/DDBJ whole genome shotgun (WGS) entry which is preliminary data.</text>
</comment>
<feature type="compositionally biased region" description="Pro residues" evidence="1">
    <location>
        <begin position="55"/>
        <end position="76"/>
    </location>
</feature>
<proteinExistence type="predicted"/>